<name>A0A7Y2H2X7_UNCEI</name>
<evidence type="ECO:0000256" key="7">
    <source>
        <dbReference type="ARBA" id="ARBA00022840"/>
    </source>
</evidence>
<dbReference type="PROSITE" id="PS00866">
    <property type="entry name" value="CPSASE_1"/>
    <property type="match status" value="1"/>
</dbReference>
<evidence type="ECO:0000256" key="3">
    <source>
        <dbReference type="ARBA" id="ARBA00022598"/>
    </source>
</evidence>
<feature type="non-terminal residue" evidence="14">
    <location>
        <position position="413"/>
    </location>
</feature>
<dbReference type="InterPro" id="IPR005479">
    <property type="entry name" value="CPAse_ATP-bd"/>
</dbReference>
<evidence type="ECO:0000259" key="13">
    <source>
        <dbReference type="PROSITE" id="PS50975"/>
    </source>
</evidence>
<evidence type="ECO:0000256" key="5">
    <source>
        <dbReference type="ARBA" id="ARBA00022723"/>
    </source>
</evidence>
<evidence type="ECO:0000256" key="4">
    <source>
        <dbReference type="ARBA" id="ARBA00022605"/>
    </source>
</evidence>
<dbReference type="SUPFAM" id="SSF56059">
    <property type="entry name" value="Glutathione synthetase ATP-binding domain-like"/>
    <property type="match status" value="1"/>
</dbReference>
<dbReference type="GO" id="GO:0004087">
    <property type="term" value="F:carbamoyl-phosphate synthase (ammonia) activity"/>
    <property type="evidence" value="ECO:0007669"/>
    <property type="project" value="UniProtKB-EC"/>
</dbReference>
<dbReference type="InterPro" id="IPR005483">
    <property type="entry name" value="CPSase_dom"/>
</dbReference>
<evidence type="ECO:0000256" key="8">
    <source>
        <dbReference type="ARBA" id="ARBA00022842"/>
    </source>
</evidence>
<dbReference type="FunFam" id="3.30.470.20:FF:000007">
    <property type="entry name" value="Carbamoyl-phosphate synthase large chain"/>
    <property type="match status" value="1"/>
</dbReference>
<evidence type="ECO:0000313" key="15">
    <source>
        <dbReference type="Proteomes" id="UP000547674"/>
    </source>
</evidence>
<keyword evidence="9" id="KW-0665">Pyrimidine biosynthesis</keyword>
<dbReference type="PANTHER" id="PTHR11405">
    <property type="entry name" value="CARBAMOYLTRANSFERASE FAMILY MEMBER"/>
    <property type="match status" value="1"/>
</dbReference>
<dbReference type="EC" id="6.3.5.5" evidence="14"/>
<evidence type="ECO:0000256" key="1">
    <source>
        <dbReference type="ARBA" id="ARBA00009799"/>
    </source>
</evidence>
<keyword evidence="10" id="KW-0464">Manganese</keyword>
<evidence type="ECO:0000256" key="9">
    <source>
        <dbReference type="ARBA" id="ARBA00022975"/>
    </source>
</evidence>
<gene>
    <name evidence="14" type="primary">carB</name>
    <name evidence="14" type="ORF">HKN21_12450</name>
</gene>
<dbReference type="PROSITE" id="PS51257">
    <property type="entry name" value="PROKAR_LIPOPROTEIN"/>
    <property type="match status" value="1"/>
</dbReference>
<keyword evidence="2" id="KW-0055">Arginine biosynthesis</keyword>
<keyword evidence="5" id="KW-0479">Metal-binding</keyword>
<dbReference type="GO" id="GO:0046872">
    <property type="term" value="F:metal ion binding"/>
    <property type="evidence" value="ECO:0007669"/>
    <property type="project" value="UniProtKB-KW"/>
</dbReference>
<dbReference type="PRINTS" id="PR00098">
    <property type="entry name" value="CPSASE"/>
</dbReference>
<protein>
    <submittedName>
        <fullName evidence="14">Carbamoyl-phosphate synthase large subunit</fullName>
        <ecNumber evidence="14">6.3.5.5</ecNumber>
    </submittedName>
</protein>
<comment type="catalytic activity">
    <reaction evidence="11">
        <text>hydrogencarbonate + NH4(+) + 2 ATP = carbamoyl phosphate + 2 ADP + phosphate + 2 H(+)</text>
        <dbReference type="Rhea" id="RHEA:18029"/>
        <dbReference type="ChEBI" id="CHEBI:15378"/>
        <dbReference type="ChEBI" id="CHEBI:17544"/>
        <dbReference type="ChEBI" id="CHEBI:28938"/>
        <dbReference type="ChEBI" id="CHEBI:30616"/>
        <dbReference type="ChEBI" id="CHEBI:43474"/>
        <dbReference type="ChEBI" id="CHEBI:58228"/>
        <dbReference type="ChEBI" id="CHEBI:456216"/>
        <dbReference type="EC" id="6.3.4.16"/>
    </reaction>
</comment>
<evidence type="ECO:0000256" key="11">
    <source>
        <dbReference type="ARBA" id="ARBA00047359"/>
    </source>
</evidence>
<dbReference type="AlphaFoldDB" id="A0A7Y2H2X7"/>
<keyword evidence="7 12" id="KW-0067">ATP-binding</keyword>
<dbReference type="GO" id="GO:0005524">
    <property type="term" value="F:ATP binding"/>
    <property type="evidence" value="ECO:0007669"/>
    <property type="project" value="UniProtKB-UniRule"/>
</dbReference>
<dbReference type="SUPFAM" id="SSF52440">
    <property type="entry name" value="PreATP-grasp domain"/>
    <property type="match status" value="1"/>
</dbReference>
<dbReference type="GO" id="GO:0004088">
    <property type="term" value="F:carbamoyl-phosphate synthase (glutamine-hydrolyzing) activity"/>
    <property type="evidence" value="ECO:0007669"/>
    <property type="project" value="UniProtKB-EC"/>
</dbReference>
<proteinExistence type="inferred from homology"/>
<evidence type="ECO:0000256" key="2">
    <source>
        <dbReference type="ARBA" id="ARBA00022571"/>
    </source>
</evidence>
<dbReference type="FunFam" id="3.40.50.20:FF:000001">
    <property type="entry name" value="Carbamoyl-phosphate synthase large chain"/>
    <property type="match status" value="1"/>
</dbReference>
<comment type="similarity">
    <text evidence="1">Belongs to the CarB family.</text>
</comment>
<dbReference type="NCBIfam" id="NF003671">
    <property type="entry name" value="PRK05294.1"/>
    <property type="match status" value="1"/>
</dbReference>
<dbReference type="EMBL" id="JABDJR010000498">
    <property type="protein sequence ID" value="NNF07564.1"/>
    <property type="molecule type" value="Genomic_DNA"/>
</dbReference>
<dbReference type="PROSITE" id="PS50975">
    <property type="entry name" value="ATP_GRASP"/>
    <property type="match status" value="1"/>
</dbReference>
<keyword evidence="8" id="KW-0460">Magnesium</keyword>
<dbReference type="InterPro" id="IPR011761">
    <property type="entry name" value="ATP-grasp"/>
</dbReference>
<dbReference type="Pfam" id="PF02786">
    <property type="entry name" value="CPSase_L_D2"/>
    <property type="match status" value="1"/>
</dbReference>
<dbReference type="PANTHER" id="PTHR11405:SF53">
    <property type="entry name" value="CARBAMOYL-PHOSPHATE SYNTHASE [AMMONIA], MITOCHONDRIAL"/>
    <property type="match status" value="1"/>
</dbReference>
<sequence>MSGARKDIESILIVGSGPIVIGQACEFDYSGTQACRVLKKEGYRVVLINSNPATIMTDPEVADRTYIEPITPEVVTKILETEAIDAILPTLGGQTALNIAVTLARNGTLNRLGVEMIGADLEAIERAEDRDLFRETMRGAGLPLPQSGLAASLDQAVSLASEVGYPVILRPSFTMGGVGGGRALNETELIRLAEKGLRASPVGTILIEEDLTGWKEIELEVMRDRNDNAVIVCGIENLDPMGVHTGDSITVAPIQTLTDREVQRLRDMALAVLRAVGVETGGSNVQFAIDPKDGRVVIIEMNPRVSRSSALASKATGFPIAKIAAKLAVGYTLDQIANDITKETPACFEPSLDYVVVKIPRFAFEKFPHADSVLTTSMKSVGEVMAFGGTFIEAFMKALASLELDGLHALTVG</sequence>
<dbReference type="Gene3D" id="3.40.50.20">
    <property type="match status" value="1"/>
</dbReference>
<dbReference type="GO" id="GO:0006221">
    <property type="term" value="P:pyrimidine nucleotide biosynthetic process"/>
    <property type="evidence" value="ECO:0007669"/>
    <property type="project" value="UniProtKB-KW"/>
</dbReference>
<dbReference type="GO" id="GO:0006526">
    <property type="term" value="P:L-arginine biosynthetic process"/>
    <property type="evidence" value="ECO:0007669"/>
    <property type="project" value="UniProtKB-KW"/>
</dbReference>
<dbReference type="GO" id="GO:0005737">
    <property type="term" value="C:cytoplasm"/>
    <property type="evidence" value="ECO:0007669"/>
    <property type="project" value="TreeGrafter"/>
</dbReference>
<dbReference type="Gene3D" id="3.30.470.20">
    <property type="entry name" value="ATP-grasp fold, B domain"/>
    <property type="match status" value="1"/>
</dbReference>
<feature type="domain" description="ATP-grasp" evidence="13">
    <location>
        <begin position="134"/>
        <end position="329"/>
    </location>
</feature>
<dbReference type="GO" id="GO:0006541">
    <property type="term" value="P:glutamine metabolic process"/>
    <property type="evidence" value="ECO:0007669"/>
    <property type="project" value="TreeGrafter"/>
</dbReference>
<reference evidence="14 15" key="1">
    <citation type="submission" date="2020-03" db="EMBL/GenBank/DDBJ databases">
        <title>Metabolic flexibility allows generalist bacteria to become dominant in a frequently disturbed ecosystem.</title>
        <authorList>
            <person name="Chen Y.-J."/>
            <person name="Leung P.M."/>
            <person name="Bay S.K."/>
            <person name="Hugenholtz P."/>
            <person name="Kessler A.J."/>
            <person name="Shelley G."/>
            <person name="Waite D.W."/>
            <person name="Cook P.L."/>
            <person name="Greening C."/>
        </authorList>
    </citation>
    <scope>NUCLEOTIDE SEQUENCE [LARGE SCALE GENOMIC DNA]</scope>
    <source>
        <strain evidence="14">SS_bin_28</strain>
    </source>
</reference>
<evidence type="ECO:0000256" key="10">
    <source>
        <dbReference type="ARBA" id="ARBA00023211"/>
    </source>
</evidence>
<evidence type="ECO:0000256" key="12">
    <source>
        <dbReference type="PROSITE-ProRule" id="PRU00409"/>
    </source>
</evidence>
<keyword evidence="4" id="KW-0028">Amino-acid biosynthesis</keyword>
<dbReference type="PROSITE" id="PS00867">
    <property type="entry name" value="CPSASE_2"/>
    <property type="match status" value="1"/>
</dbReference>
<evidence type="ECO:0000256" key="6">
    <source>
        <dbReference type="ARBA" id="ARBA00022741"/>
    </source>
</evidence>
<comment type="caution">
    <text evidence="14">The sequence shown here is derived from an EMBL/GenBank/DDBJ whole genome shotgun (WGS) entry which is preliminary data.</text>
</comment>
<organism evidence="14 15">
    <name type="scientific">Eiseniibacteriota bacterium</name>
    <dbReference type="NCBI Taxonomy" id="2212470"/>
    <lineage>
        <taxon>Bacteria</taxon>
        <taxon>Candidatus Eiseniibacteriota</taxon>
    </lineage>
</organism>
<dbReference type="InterPro" id="IPR058047">
    <property type="entry name" value="CPSase_preATP-grasp"/>
</dbReference>
<keyword evidence="3 14" id="KW-0436">Ligase</keyword>
<dbReference type="Pfam" id="PF25596">
    <property type="entry name" value="CPSase_L_D1"/>
    <property type="match status" value="1"/>
</dbReference>
<evidence type="ECO:0000313" key="14">
    <source>
        <dbReference type="EMBL" id="NNF07564.1"/>
    </source>
</evidence>
<dbReference type="Proteomes" id="UP000547674">
    <property type="component" value="Unassembled WGS sequence"/>
</dbReference>
<keyword evidence="6 12" id="KW-0547">Nucleotide-binding</keyword>
<dbReference type="InterPro" id="IPR016185">
    <property type="entry name" value="PreATP-grasp_dom_sf"/>
</dbReference>
<accession>A0A7Y2H2X7</accession>